<evidence type="ECO:0000313" key="2">
    <source>
        <dbReference type="EMBL" id="MCU7695443.1"/>
    </source>
</evidence>
<dbReference type="AlphaFoldDB" id="A0AAE3LLB1"/>
<dbReference type="RefSeq" id="WP_263038930.1">
    <property type="nucleotide sequence ID" value="NZ_JAOTPL010000029.1"/>
</dbReference>
<sequence length="178" mass="19376">MKKILLAALLFAGLAACKNGGGNAEIENALKGFFDGMYARDFQQARANATQESEEVISLLESLAQDTDEQEKSEKPSIDIKEVVIEQDTTATAMVHASGQPNTVKMSLRKRAGKWLVAFDLRSLAIMMGQDPDAAEQEMVMPPAADDPLETDSAVSHDLNLPREKKNRPPLIMSDTAT</sequence>
<comment type="caution">
    <text evidence="2">The sequence shown here is derived from an EMBL/GenBank/DDBJ whole genome shotgun (WGS) entry which is preliminary data.</text>
</comment>
<feature type="region of interest" description="Disordered" evidence="1">
    <location>
        <begin position="135"/>
        <end position="178"/>
    </location>
</feature>
<evidence type="ECO:0008006" key="4">
    <source>
        <dbReference type="Google" id="ProtNLM"/>
    </source>
</evidence>
<dbReference type="PROSITE" id="PS51257">
    <property type="entry name" value="PROKAR_LIPOPROTEIN"/>
    <property type="match status" value="1"/>
</dbReference>
<dbReference type="EMBL" id="JAOTPL010000029">
    <property type="protein sequence ID" value="MCU7695443.1"/>
    <property type="molecule type" value="Genomic_DNA"/>
</dbReference>
<organism evidence="2 3">
    <name type="scientific">Haoranjiania flava</name>
    <dbReference type="NCBI Taxonomy" id="1856322"/>
    <lineage>
        <taxon>Bacteria</taxon>
        <taxon>Pseudomonadati</taxon>
        <taxon>Bacteroidota</taxon>
        <taxon>Chitinophagia</taxon>
        <taxon>Chitinophagales</taxon>
        <taxon>Chitinophagaceae</taxon>
        <taxon>Haoranjiania</taxon>
    </lineage>
</organism>
<accession>A0AAE3LLB1</accession>
<evidence type="ECO:0000256" key="1">
    <source>
        <dbReference type="SAM" id="MobiDB-lite"/>
    </source>
</evidence>
<reference evidence="2" key="1">
    <citation type="submission" date="2022-10" db="EMBL/GenBank/DDBJ databases">
        <authorList>
            <person name="Kim H.S."/>
            <person name="Kim J.-S."/>
            <person name="Suh M.K."/>
            <person name="Eom M.K."/>
            <person name="Lee J.-S."/>
        </authorList>
    </citation>
    <scope>NUCLEOTIDE SEQUENCE</scope>
    <source>
        <strain evidence="2">LIP-5</strain>
    </source>
</reference>
<gene>
    <name evidence="2" type="ORF">OD355_13035</name>
</gene>
<keyword evidence="3" id="KW-1185">Reference proteome</keyword>
<name>A0AAE3LLB1_9BACT</name>
<dbReference type="Proteomes" id="UP001209317">
    <property type="component" value="Unassembled WGS sequence"/>
</dbReference>
<protein>
    <recommendedName>
        <fullName evidence="4">DUF4878 domain-containing protein</fullName>
    </recommendedName>
</protein>
<proteinExistence type="predicted"/>
<evidence type="ECO:0000313" key="3">
    <source>
        <dbReference type="Proteomes" id="UP001209317"/>
    </source>
</evidence>